<protein>
    <submittedName>
        <fullName evidence="7">Mucin-5AC-like isoform X1</fullName>
    </submittedName>
</protein>
<gene>
    <name evidence="7" type="primary">LOC118429869</name>
</gene>
<dbReference type="KEGG" id="bfo:118429869"/>
<dbReference type="InterPro" id="IPR002172">
    <property type="entry name" value="LDrepeatLR_classA_rpt"/>
</dbReference>
<keyword evidence="6" id="KW-1185">Reference proteome</keyword>
<evidence type="ECO:0000313" key="7">
    <source>
        <dbReference type="RefSeq" id="XP_035696388.1"/>
    </source>
</evidence>
<evidence type="ECO:0000256" key="2">
    <source>
        <dbReference type="PROSITE-ProRule" id="PRU00124"/>
    </source>
</evidence>
<dbReference type="PANTHER" id="PTHR31331:SF1">
    <property type="entry name" value="CYSTEINE RICH SECRETORY PROTEIN LCCL DOMAIN CONTAINING 2"/>
    <property type="match status" value="1"/>
</dbReference>
<dbReference type="PROSITE" id="PS50820">
    <property type="entry name" value="LCCL"/>
    <property type="match status" value="1"/>
</dbReference>
<dbReference type="Pfam" id="PF00057">
    <property type="entry name" value="Ldl_recept_a"/>
    <property type="match status" value="1"/>
</dbReference>
<feature type="domain" description="LCCL" evidence="5">
    <location>
        <begin position="110"/>
        <end position="202"/>
    </location>
</feature>
<proteinExistence type="predicted"/>
<dbReference type="InterPro" id="IPR023415">
    <property type="entry name" value="LDLR_class-A_CS"/>
</dbReference>
<feature type="disulfide bond" evidence="2">
    <location>
        <begin position="288"/>
        <end position="300"/>
    </location>
</feature>
<dbReference type="Proteomes" id="UP000001554">
    <property type="component" value="Chromosome 14"/>
</dbReference>
<feature type="disulfide bond" evidence="2">
    <location>
        <begin position="307"/>
        <end position="322"/>
    </location>
</feature>
<dbReference type="SUPFAM" id="SSF69848">
    <property type="entry name" value="LCCL domain"/>
    <property type="match status" value="1"/>
</dbReference>
<dbReference type="InterPro" id="IPR051957">
    <property type="entry name" value="CRISP-LCCL_domain"/>
</dbReference>
<feature type="compositionally biased region" description="Low complexity" evidence="3">
    <location>
        <begin position="70"/>
        <end position="93"/>
    </location>
</feature>
<dbReference type="AlphaFoldDB" id="A0A9J7M853"/>
<organism evidence="6 7">
    <name type="scientific">Branchiostoma floridae</name>
    <name type="common">Florida lancelet</name>
    <name type="synonym">Amphioxus</name>
    <dbReference type="NCBI Taxonomy" id="7739"/>
    <lineage>
        <taxon>Eukaryota</taxon>
        <taxon>Metazoa</taxon>
        <taxon>Chordata</taxon>
        <taxon>Cephalochordata</taxon>
        <taxon>Leptocardii</taxon>
        <taxon>Amphioxiformes</taxon>
        <taxon>Branchiostomatidae</taxon>
        <taxon>Branchiostoma</taxon>
    </lineage>
</organism>
<dbReference type="InterPro" id="IPR036055">
    <property type="entry name" value="LDL_receptor-like_sf"/>
</dbReference>
<dbReference type="SMART" id="SM00192">
    <property type="entry name" value="LDLa"/>
    <property type="match status" value="1"/>
</dbReference>
<evidence type="ECO:0000256" key="3">
    <source>
        <dbReference type="SAM" id="MobiDB-lite"/>
    </source>
</evidence>
<dbReference type="InterPro" id="IPR036609">
    <property type="entry name" value="LCCL_sf"/>
</dbReference>
<dbReference type="GeneID" id="118429869"/>
<dbReference type="PROSITE" id="PS01209">
    <property type="entry name" value="LDLRA_1"/>
    <property type="match status" value="1"/>
</dbReference>
<feature type="chain" id="PRO_5039889424" evidence="4">
    <location>
        <begin position="24"/>
        <end position="374"/>
    </location>
</feature>
<keyword evidence="4" id="KW-0732">Signal</keyword>
<feature type="region of interest" description="Disordered" evidence="3">
    <location>
        <begin position="316"/>
        <end position="339"/>
    </location>
</feature>
<dbReference type="Gene3D" id="4.10.400.10">
    <property type="entry name" value="Low-density Lipoprotein Receptor"/>
    <property type="match status" value="1"/>
</dbReference>
<keyword evidence="1 2" id="KW-1015">Disulfide bond</keyword>
<feature type="signal peptide" evidence="4">
    <location>
        <begin position="1"/>
        <end position="23"/>
    </location>
</feature>
<dbReference type="OMA" id="ICIPETW"/>
<feature type="region of interest" description="Disordered" evidence="3">
    <location>
        <begin position="46"/>
        <end position="93"/>
    </location>
</feature>
<sequence length="374" mass="38546">MAVFRLTLAIFLVLVHFTTLITGQKATPAPQGSTAAASASNGDLMLFERDGGSGSGDGATTTTQDNSIPATTTLTNNSTSQANSTNATLTTPPLTTALPTTTQPLATTAAAVSATCKNIGTDYDGDSLIISCPAGCSREGSIWGTGIYTSDSPVCKAAIHDGRITDDGGRVSVYRWSGQVSYEGSTQNGITSDSYGDWRSSFAFRPESTTALPVATTTTTATTSLPVATTTTTATTALPTRRPEASTTTAGVYTSTVPATTLDALSTTTPTPTPTTVQPLATATQAACPRGLFRCDSERCISSNWQCDGDDDCGDGSDERDCSSTDSSTSKPDTTSQGGKVVANGVDCDYVNVCMLGKSGLERSAMRMHHSTFS</sequence>
<evidence type="ECO:0000259" key="5">
    <source>
        <dbReference type="PROSITE" id="PS50820"/>
    </source>
</evidence>
<evidence type="ECO:0000256" key="1">
    <source>
        <dbReference type="ARBA" id="ARBA00023157"/>
    </source>
</evidence>
<name>A0A9J7M853_BRAFL</name>
<reference evidence="6" key="1">
    <citation type="journal article" date="2020" name="Nat. Ecol. Evol.">
        <title>Deeply conserved synteny resolves early events in vertebrate evolution.</title>
        <authorList>
            <person name="Simakov O."/>
            <person name="Marletaz F."/>
            <person name="Yue J.X."/>
            <person name="O'Connell B."/>
            <person name="Jenkins J."/>
            <person name="Brandt A."/>
            <person name="Calef R."/>
            <person name="Tung C.H."/>
            <person name="Huang T.K."/>
            <person name="Schmutz J."/>
            <person name="Satoh N."/>
            <person name="Yu J.K."/>
            <person name="Putnam N.H."/>
            <person name="Green R.E."/>
            <person name="Rokhsar D.S."/>
        </authorList>
    </citation>
    <scope>NUCLEOTIDE SEQUENCE [LARGE SCALE GENOMIC DNA]</scope>
    <source>
        <strain evidence="6">S238N-H82</strain>
    </source>
</reference>
<dbReference type="SMART" id="SM00603">
    <property type="entry name" value="LCCL"/>
    <property type="match status" value="1"/>
</dbReference>
<dbReference type="PANTHER" id="PTHR31331">
    <property type="entry name" value="LCCL DOMAIN PROTEIN (AFU_ORTHOLOGUE AFUA_5G08630)"/>
    <property type="match status" value="1"/>
</dbReference>
<evidence type="ECO:0000313" key="6">
    <source>
        <dbReference type="Proteomes" id="UP000001554"/>
    </source>
</evidence>
<accession>A0A9J7M853</accession>
<evidence type="ECO:0000256" key="4">
    <source>
        <dbReference type="SAM" id="SignalP"/>
    </source>
</evidence>
<feature type="disulfide bond" evidence="2">
    <location>
        <begin position="295"/>
        <end position="313"/>
    </location>
</feature>
<dbReference type="SUPFAM" id="SSF57424">
    <property type="entry name" value="LDL receptor-like module"/>
    <property type="match status" value="1"/>
</dbReference>
<dbReference type="OrthoDB" id="10070753at2759"/>
<dbReference type="RefSeq" id="XP_035696388.1">
    <property type="nucleotide sequence ID" value="XM_035840495.1"/>
</dbReference>
<feature type="compositionally biased region" description="Low complexity" evidence="3">
    <location>
        <begin position="324"/>
        <end position="336"/>
    </location>
</feature>
<dbReference type="Pfam" id="PF03815">
    <property type="entry name" value="LCCL"/>
    <property type="match status" value="1"/>
</dbReference>
<dbReference type="PROSITE" id="PS50068">
    <property type="entry name" value="LDLRA_2"/>
    <property type="match status" value="1"/>
</dbReference>
<dbReference type="Gene3D" id="2.170.130.20">
    <property type="entry name" value="LCCL-like domain"/>
    <property type="match status" value="1"/>
</dbReference>
<reference evidence="7" key="2">
    <citation type="submission" date="2025-08" db="UniProtKB">
        <authorList>
            <consortium name="RefSeq"/>
        </authorList>
    </citation>
    <scope>IDENTIFICATION</scope>
    <source>
        <strain evidence="7">S238N-H82</strain>
        <tissue evidence="7">Testes</tissue>
    </source>
</reference>
<dbReference type="InterPro" id="IPR004043">
    <property type="entry name" value="LCCL"/>
</dbReference>